<dbReference type="Proteomes" id="UP000823775">
    <property type="component" value="Unassembled WGS sequence"/>
</dbReference>
<dbReference type="InterPro" id="IPR032697">
    <property type="entry name" value="SQ_cyclase_N"/>
</dbReference>
<protein>
    <submittedName>
        <fullName evidence="2">Cycloartenol synthase</fullName>
    </submittedName>
</protein>
<keyword evidence="3" id="KW-1185">Reference proteome</keyword>
<evidence type="ECO:0000313" key="2">
    <source>
        <dbReference type="EMBL" id="MCE3050461.1"/>
    </source>
</evidence>
<evidence type="ECO:0000313" key="3">
    <source>
        <dbReference type="Proteomes" id="UP000823775"/>
    </source>
</evidence>
<organism evidence="2 3">
    <name type="scientific">Datura stramonium</name>
    <name type="common">Jimsonweed</name>
    <name type="synonym">Common thornapple</name>
    <dbReference type="NCBI Taxonomy" id="4076"/>
    <lineage>
        <taxon>Eukaryota</taxon>
        <taxon>Viridiplantae</taxon>
        <taxon>Streptophyta</taxon>
        <taxon>Embryophyta</taxon>
        <taxon>Tracheophyta</taxon>
        <taxon>Spermatophyta</taxon>
        <taxon>Magnoliopsida</taxon>
        <taxon>eudicotyledons</taxon>
        <taxon>Gunneridae</taxon>
        <taxon>Pentapetalae</taxon>
        <taxon>asterids</taxon>
        <taxon>lamiids</taxon>
        <taxon>Solanales</taxon>
        <taxon>Solanaceae</taxon>
        <taxon>Solanoideae</taxon>
        <taxon>Datureae</taxon>
        <taxon>Datura</taxon>
    </lineage>
</organism>
<comment type="caution">
    <text evidence="2">The sequence shown here is derived from an EMBL/GenBank/DDBJ whole genome shotgun (WGS) entry which is preliminary data.</text>
</comment>
<dbReference type="Gene3D" id="1.50.10.20">
    <property type="match status" value="1"/>
</dbReference>
<name>A0ABS8WK18_DATST</name>
<dbReference type="SUPFAM" id="SSF81853">
    <property type="entry name" value="Family 10 polysaccharide lyase"/>
    <property type="match status" value="1"/>
</dbReference>
<dbReference type="PANTHER" id="PTHR11764">
    <property type="entry name" value="TERPENE CYCLASE/MUTASE FAMILY MEMBER"/>
    <property type="match status" value="1"/>
</dbReference>
<proteinExistence type="predicted"/>
<gene>
    <name evidence="2" type="primary">GGCAS1</name>
    <name evidence="2" type="ORF">HAX54_047278</name>
</gene>
<reference evidence="2 3" key="1">
    <citation type="journal article" date="2021" name="BMC Genomics">
        <title>Datura genome reveals duplications of psychoactive alkaloid biosynthetic genes and high mutation rate following tissue culture.</title>
        <authorList>
            <person name="Rajewski A."/>
            <person name="Carter-House D."/>
            <person name="Stajich J."/>
            <person name="Litt A."/>
        </authorList>
    </citation>
    <scope>NUCLEOTIDE SEQUENCE [LARGE SCALE GENOMIC DNA]</scope>
    <source>
        <strain evidence="2">AR-01</strain>
    </source>
</reference>
<dbReference type="InterPro" id="IPR018333">
    <property type="entry name" value="Squalene_cyclase"/>
</dbReference>
<evidence type="ECO:0000259" key="1">
    <source>
        <dbReference type="Pfam" id="PF13249"/>
    </source>
</evidence>
<dbReference type="EMBL" id="JACEIK010007600">
    <property type="protein sequence ID" value="MCE3050461.1"/>
    <property type="molecule type" value="Genomic_DNA"/>
</dbReference>
<sequence>MWKLKLSEGDDSWVRSLNNHVGRQYWEFDQNGGTNEERFHIENIRQHFHKNRFHVKHSSDLLLRIQFAKEKKIDMKLGKVKIESEEEISKEGVSTTLRRALRFYSTIQAEDGHWPADYGGPLFLLPGLVISLFITGAVNAVLSEEHQKEILRYLYNHQNRDGGWGLHIEGHSTMFCTALNYVTLRLLGGEGENNEAILEKARKWILEHGGVTYIPSWGKFWLSVSNRGCFYSIYTHYFVLSI</sequence>
<accession>A0ABS8WK18</accession>
<dbReference type="PANTHER" id="PTHR11764:SF44">
    <property type="entry name" value="LANOSTEROL SYNTHASE"/>
    <property type="match status" value="1"/>
</dbReference>
<feature type="domain" description="Squalene cyclase N-terminal" evidence="1">
    <location>
        <begin position="99"/>
        <end position="224"/>
    </location>
</feature>
<dbReference type="Pfam" id="PF13249">
    <property type="entry name" value="SQHop_cyclase_N"/>
    <property type="match status" value="1"/>
</dbReference>